<dbReference type="SUPFAM" id="SSF50891">
    <property type="entry name" value="Cyclophilin-like"/>
    <property type="match status" value="1"/>
</dbReference>
<comment type="caution">
    <text evidence="5">The sequence shown here is derived from an EMBL/GenBank/DDBJ whole genome shotgun (WGS) entry which is preliminary data.</text>
</comment>
<evidence type="ECO:0000313" key="5">
    <source>
        <dbReference type="EMBL" id="GHE86842.1"/>
    </source>
</evidence>
<dbReference type="EC" id="5.2.1.8" evidence="3"/>
<protein>
    <recommendedName>
        <fullName evidence="3">Peptidyl-prolyl cis-trans isomerase</fullName>
        <shortName evidence="3">PPIase</shortName>
        <ecNumber evidence="3">5.2.1.8</ecNumber>
    </recommendedName>
</protein>
<comment type="similarity">
    <text evidence="3">Belongs to the cyclophilin-type PPIase family.</text>
</comment>
<accession>A0ABQ3IJZ2</accession>
<feature type="domain" description="PPIase cyclophilin-type" evidence="4">
    <location>
        <begin position="35"/>
        <end position="194"/>
    </location>
</feature>
<organism evidence="5 6">
    <name type="scientific">Thalassotalea profundi</name>
    <dbReference type="NCBI Taxonomy" id="2036687"/>
    <lineage>
        <taxon>Bacteria</taxon>
        <taxon>Pseudomonadati</taxon>
        <taxon>Pseudomonadota</taxon>
        <taxon>Gammaproteobacteria</taxon>
        <taxon>Alteromonadales</taxon>
        <taxon>Colwelliaceae</taxon>
        <taxon>Thalassotalea</taxon>
    </lineage>
</organism>
<dbReference type="EMBL" id="BNAH01000005">
    <property type="protein sequence ID" value="GHE86842.1"/>
    <property type="molecule type" value="Genomic_DNA"/>
</dbReference>
<evidence type="ECO:0000256" key="1">
    <source>
        <dbReference type="ARBA" id="ARBA00023110"/>
    </source>
</evidence>
<dbReference type="InterPro" id="IPR044665">
    <property type="entry name" value="E_coli_cyclophilin_A-like"/>
</dbReference>
<dbReference type="InterPro" id="IPR002130">
    <property type="entry name" value="Cyclophilin-type_PPIase_dom"/>
</dbReference>
<dbReference type="Proteomes" id="UP000626370">
    <property type="component" value="Unassembled WGS sequence"/>
</dbReference>
<comment type="catalytic activity">
    <reaction evidence="3">
        <text>[protein]-peptidylproline (omega=180) = [protein]-peptidylproline (omega=0)</text>
        <dbReference type="Rhea" id="RHEA:16237"/>
        <dbReference type="Rhea" id="RHEA-COMP:10747"/>
        <dbReference type="Rhea" id="RHEA-COMP:10748"/>
        <dbReference type="ChEBI" id="CHEBI:83833"/>
        <dbReference type="ChEBI" id="CHEBI:83834"/>
        <dbReference type="EC" id="5.2.1.8"/>
    </reaction>
</comment>
<feature type="chain" id="PRO_5044986967" description="Peptidyl-prolyl cis-trans isomerase" evidence="3">
    <location>
        <begin position="37"/>
        <end position="263"/>
    </location>
</feature>
<keyword evidence="2 3" id="KW-0413">Isomerase</keyword>
<dbReference type="PROSITE" id="PS50072">
    <property type="entry name" value="CSA_PPIASE_2"/>
    <property type="match status" value="1"/>
</dbReference>
<feature type="signal peptide" evidence="3">
    <location>
        <begin position="1"/>
        <end position="36"/>
    </location>
</feature>
<evidence type="ECO:0000259" key="4">
    <source>
        <dbReference type="PROSITE" id="PS50072"/>
    </source>
</evidence>
<keyword evidence="6" id="KW-1185">Reference proteome</keyword>
<dbReference type="InterPro" id="IPR020008">
    <property type="entry name" value="GlyGly_CTERM"/>
</dbReference>
<dbReference type="InterPro" id="IPR029000">
    <property type="entry name" value="Cyclophilin-like_dom_sf"/>
</dbReference>
<dbReference type="Gene3D" id="2.40.100.10">
    <property type="entry name" value="Cyclophilin-like"/>
    <property type="match status" value="1"/>
</dbReference>
<evidence type="ECO:0000256" key="2">
    <source>
        <dbReference type="ARBA" id="ARBA00023235"/>
    </source>
</evidence>
<sequence>MRFNSSQPCTIMTHLFTKKFAILAVVLSMLSSITHATIVEFQTSHGSFKVNLHDTTTPLTVENFLNYISSERYNNTVIHRVVDDFVVQGGGYTFNNELPLKDIDIYDPVKNEPIYSNVRGTIAMAKQANSVNSATSQWFFNLSNNSTNLDLQNGGFTVFGEVIDDGMQVLDEIAALQRCGDVPVNDNSTNSCNNPGADNFVTVYQVLVLDDADNTDSSLNSIKNTLITQTPDTESNDDNSSGGSVFWLLLCLMPLAFRKHIHS</sequence>
<evidence type="ECO:0000256" key="3">
    <source>
        <dbReference type="RuleBase" id="RU363019"/>
    </source>
</evidence>
<dbReference type="NCBIfam" id="TIGR03501">
    <property type="entry name" value="GlyGly_CTERM"/>
    <property type="match status" value="1"/>
</dbReference>
<proteinExistence type="inferred from homology"/>
<keyword evidence="3" id="KW-0732">Signal</keyword>
<gene>
    <name evidence="5" type="ORF">GCM10011501_15100</name>
</gene>
<name>A0ABQ3IJZ2_9GAMM</name>
<keyword evidence="1 3" id="KW-0697">Rotamase</keyword>
<dbReference type="Pfam" id="PF00160">
    <property type="entry name" value="Pro_isomerase"/>
    <property type="match status" value="1"/>
</dbReference>
<dbReference type="PANTHER" id="PTHR43246">
    <property type="entry name" value="PEPTIDYL-PROLYL CIS-TRANS ISOMERASE CYP38, CHLOROPLASTIC"/>
    <property type="match status" value="1"/>
</dbReference>
<dbReference type="PRINTS" id="PR00153">
    <property type="entry name" value="CSAPPISMRASE"/>
</dbReference>
<reference evidence="6" key="1">
    <citation type="journal article" date="2019" name="Int. J. Syst. Evol. Microbiol.">
        <title>The Global Catalogue of Microorganisms (GCM) 10K type strain sequencing project: providing services to taxonomists for standard genome sequencing and annotation.</title>
        <authorList>
            <consortium name="The Broad Institute Genomics Platform"/>
            <consortium name="The Broad Institute Genome Sequencing Center for Infectious Disease"/>
            <person name="Wu L."/>
            <person name="Ma J."/>
        </authorList>
    </citation>
    <scope>NUCLEOTIDE SEQUENCE [LARGE SCALE GENOMIC DNA]</scope>
    <source>
        <strain evidence="6">CGMCC 1.15922</strain>
    </source>
</reference>
<evidence type="ECO:0000313" key="6">
    <source>
        <dbReference type="Proteomes" id="UP000626370"/>
    </source>
</evidence>
<comment type="function">
    <text evidence="3">PPIases accelerate the folding of proteins. It catalyzes the cis-trans isomerization of proline imidic peptide bonds in oligopeptides.</text>
</comment>